<reference evidence="3 4" key="1">
    <citation type="submission" date="2019-03" db="EMBL/GenBank/DDBJ databases">
        <title>Three New Species of Nocardioides, Nocardioides euryhalodurans sp. nov., Nocardioides seonyuensis sp. nov. and Nocardioides eburneoflavus sp. nov., Iolated from Soil.</title>
        <authorList>
            <person name="Roh S.G."/>
            <person name="Lee C."/>
            <person name="Kim M.-K."/>
            <person name="Kim S.B."/>
        </authorList>
    </citation>
    <scope>NUCLEOTIDE SEQUENCE [LARGE SCALE GENOMIC DNA]</scope>
    <source>
        <strain evidence="3 4">MMS17-SY117</strain>
    </source>
</reference>
<dbReference type="SMART" id="SM00421">
    <property type="entry name" value="HTH_LUXR"/>
    <property type="match status" value="1"/>
</dbReference>
<dbReference type="RefSeq" id="WP_135075494.1">
    <property type="nucleotide sequence ID" value="NZ_CP038267.1"/>
</dbReference>
<name>A0A4P7GK39_9ACTN</name>
<dbReference type="PANTHER" id="PTHR43214">
    <property type="entry name" value="TWO-COMPONENT RESPONSE REGULATOR"/>
    <property type="match status" value="1"/>
</dbReference>
<protein>
    <submittedName>
        <fullName evidence="3">LuxR family transcriptional regulator</fullName>
    </submittedName>
</protein>
<dbReference type="OrthoDB" id="3543649at2"/>
<dbReference type="Proteomes" id="UP000294894">
    <property type="component" value="Chromosome"/>
</dbReference>
<keyword evidence="1" id="KW-0238">DNA-binding</keyword>
<dbReference type="EMBL" id="CP038267">
    <property type="protein sequence ID" value="QBR92031.1"/>
    <property type="molecule type" value="Genomic_DNA"/>
</dbReference>
<proteinExistence type="predicted"/>
<sequence>MDAARVGDSQLGRLLGAAAVAGPHFRLVVLAKVLQLDPDACLAAVDRAVRAGVLVLAPEGGEGWFADEQTRRGFERDLALADRAALHVRFADVLQLEPGPWHGQVAHHLSAAVAATVAPMYRARLQLGLARAAVVDGDLRTAHDAARAGIATARRAGSAELLAEAALTLEPVGESAWDGDVHQWCSEALAAPGLDAETRVRLLARQAQAAVYCGRWTESLVLSEQALLAAEELDDSSLLVESLTARQLATSGPEDVDDLVRLAARMAELGTSTGRADLEMWACLWRIDAHWFAGDLAAVEVETTRLASCVERVEVRSSRWHLLAARATLALARAEFERAARLHGEAVELLERIGHPAGHGASVSFRVLLGHHVGHAEDLLDPGVWEFGTDPRWALGARLFRAFVLAECGSTAESAAAYQRCGAPQTWDLPRLAVLPVWAIAARVAAAVGADRDVGYLRGRLEPHRGRFVVGGGGATTCLGPVELTLGVCASALGEGTAASDLLRRASASCHETGTPGFQVEADCLLAEVLHRSGDRVAAGNVARDAVPLARTLGMRPWLTRLEQVAAVDDPLSPRERETAVLVAEGLSNRQIAARLVISERTAQNHVQHILGKLGFVNRAQIAAWIERTRPH</sequence>
<evidence type="ECO:0000313" key="3">
    <source>
        <dbReference type="EMBL" id="QBR92031.1"/>
    </source>
</evidence>
<organism evidence="3 4">
    <name type="scientific">Nocardioides euryhalodurans</name>
    <dbReference type="NCBI Taxonomy" id="2518370"/>
    <lineage>
        <taxon>Bacteria</taxon>
        <taxon>Bacillati</taxon>
        <taxon>Actinomycetota</taxon>
        <taxon>Actinomycetes</taxon>
        <taxon>Propionibacteriales</taxon>
        <taxon>Nocardioidaceae</taxon>
        <taxon>Nocardioides</taxon>
    </lineage>
</organism>
<gene>
    <name evidence="3" type="ORF">EXE57_06870</name>
</gene>
<dbReference type="Pfam" id="PF00196">
    <property type="entry name" value="GerE"/>
    <property type="match status" value="1"/>
</dbReference>
<dbReference type="Gene3D" id="1.10.10.10">
    <property type="entry name" value="Winged helix-like DNA-binding domain superfamily/Winged helix DNA-binding domain"/>
    <property type="match status" value="1"/>
</dbReference>
<evidence type="ECO:0000259" key="2">
    <source>
        <dbReference type="PROSITE" id="PS50043"/>
    </source>
</evidence>
<accession>A0A4P7GK39</accession>
<dbReference type="InterPro" id="IPR016032">
    <property type="entry name" value="Sig_transdc_resp-reg_C-effctor"/>
</dbReference>
<dbReference type="CDD" id="cd06170">
    <property type="entry name" value="LuxR_C_like"/>
    <property type="match status" value="1"/>
</dbReference>
<dbReference type="InterPro" id="IPR036388">
    <property type="entry name" value="WH-like_DNA-bd_sf"/>
</dbReference>
<evidence type="ECO:0000313" key="4">
    <source>
        <dbReference type="Proteomes" id="UP000294894"/>
    </source>
</evidence>
<feature type="domain" description="HTH luxR-type" evidence="2">
    <location>
        <begin position="565"/>
        <end position="630"/>
    </location>
</feature>
<dbReference type="GO" id="GO:0006355">
    <property type="term" value="P:regulation of DNA-templated transcription"/>
    <property type="evidence" value="ECO:0007669"/>
    <property type="project" value="InterPro"/>
</dbReference>
<keyword evidence="4" id="KW-1185">Reference proteome</keyword>
<dbReference type="InterPro" id="IPR000792">
    <property type="entry name" value="Tscrpt_reg_LuxR_C"/>
</dbReference>
<dbReference type="KEGG" id="noy:EXE57_06870"/>
<dbReference type="PROSITE" id="PS50043">
    <property type="entry name" value="HTH_LUXR_2"/>
    <property type="match status" value="1"/>
</dbReference>
<dbReference type="GO" id="GO:0003677">
    <property type="term" value="F:DNA binding"/>
    <property type="evidence" value="ECO:0007669"/>
    <property type="project" value="UniProtKB-KW"/>
</dbReference>
<dbReference type="PRINTS" id="PR00038">
    <property type="entry name" value="HTHLUXR"/>
</dbReference>
<dbReference type="InterPro" id="IPR039420">
    <property type="entry name" value="WalR-like"/>
</dbReference>
<dbReference type="AlphaFoldDB" id="A0A4P7GK39"/>
<dbReference type="SUPFAM" id="SSF46894">
    <property type="entry name" value="C-terminal effector domain of the bipartite response regulators"/>
    <property type="match status" value="1"/>
</dbReference>
<evidence type="ECO:0000256" key="1">
    <source>
        <dbReference type="ARBA" id="ARBA00023125"/>
    </source>
</evidence>